<evidence type="ECO:0000256" key="2">
    <source>
        <dbReference type="ARBA" id="ARBA00022679"/>
    </source>
</evidence>
<evidence type="ECO:0000313" key="5">
    <source>
        <dbReference type="EMBL" id="KRN67513.1"/>
    </source>
</evidence>
<evidence type="ECO:0000256" key="3">
    <source>
        <dbReference type="ARBA" id="ARBA00022777"/>
    </source>
</evidence>
<evidence type="ECO:0000256" key="1">
    <source>
        <dbReference type="ARBA" id="ARBA00006284"/>
    </source>
</evidence>
<reference evidence="5 6" key="1">
    <citation type="journal article" date="2015" name="Genome Announc.">
        <title>Expanding the biotechnology potential of lactobacilli through comparative genomics of 213 strains and associated genera.</title>
        <authorList>
            <person name="Sun Z."/>
            <person name="Harris H.M."/>
            <person name="McCann A."/>
            <person name="Guo C."/>
            <person name="Argimon S."/>
            <person name="Zhang W."/>
            <person name="Yang X."/>
            <person name="Jeffery I.B."/>
            <person name="Cooney J.C."/>
            <person name="Kagawa T.F."/>
            <person name="Liu W."/>
            <person name="Song Y."/>
            <person name="Salvetti E."/>
            <person name="Wrobel A."/>
            <person name="Rasinkangas P."/>
            <person name="Parkhill J."/>
            <person name="Rea M.C."/>
            <person name="O'Sullivan O."/>
            <person name="Ritari J."/>
            <person name="Douillard F.P."/>
            <person name="Paul Ross R."/>
            <person name="Yang R."/>
            <person name="Briner A.E."/>
            <person name="Felis G.E."/>
            <person name="de Vos W.M."/>
            <person name="Barrangou R."/>
            <person name="Klaenhammer T.R."/>
            <person name="Caufield P.W."/>
            <person name="Cui Y."/>
            <person name="Zhang H."/>
            <person name="O'Toole P.W."/>
        </authorList>
    </citation>
    <scope>NUCLEOTIDE SEQUENCE [LARGE SCALE GENOMIC DNA]</scope>
    <source>
        <strain evidence="5 6">DSM 17757</strain>
    </source>
</reference>
<dbReference type="InterPro" id="IPR004381">
    <property type="entry name" value="Glycerate_kinase"/>
</dbReference>
<dbReference type="GO" id="GO:0008887">
    <property type="term" value="F:glycerate kinase activity"/>
    <property type="evidence" value="ECO:0007669"/>
    <property type="project" value="UniProtKB-UniRule"/>
</dbReference>
<proteinExistence type="inferred from homology"/>
<dbReference type="Pfam" id="PF02595">
    <property type="entry name" value="Gly_kinase"/>
    <property type="match status" value="1"/>
</dbReference>
<keyword evidence="2 4" id="KW-0808">Transferase</keyword>
<dbReference type="OrthoDB" id="9774290at2"/>
<dbReference type="SUPFAM" id="SSF110738">
    <property type="entry name" value="Glycerate kinase I"/>
    <property type="match status" value="1"/>
</dbReference>
<dbReference type="InterPro" id="IPR018193">
    <property type="entry name" value="Glyc_kinase_flavodox-like_fold"/>
</dbReference>
<dbReference type="NCBIfam" id="TIGR00045">
    <property type="entry name" value="glycerate kinase"/>
    <property type="match status" value="1"/>
</dbReference>
<dbReference type="PIRSF" id="PIRSF006078">
    <property type="entry name" value="GlxK"/>
    <property type="match status" value="1"/>
</dbReference>
<dbReference type="InterPro" id="IPR036129">
    <property type="entry name" value="Glycerate_kinase_sf"/>
</dbReference>
<evidence type="ECO:0000313" key="6">
    <source>
        <dbReference type="Proteomes" id="UP000051568"/>
    </source>
</evidence>
<sequence length="379" mass="40225">MKIIVAPDSFKNSMSAKLATKQIIAGIKEGRPELDCVGLPMADGGEGTMSVLLAHIGGKLVETQVENALGKPIRAQFGISKDHKIAMLDMASASGIEHLSEQQLNPLKTSSYGTGQLLKACLRYSPQRVYLGVGGSATNDAGVGALQALGFQFLNDQGNSIIRGNTGLSELAQIQQPQKTLHMPEIVVLNDVANPLLGQNGASRVFGPQKGATPSMIQKMEGNLTHLTEVVSQTFGIDYAGDWGTGGAGGLSYGLKAFLHAKLQSGIQTILEFMHFSKLCQSADYVITGEGSFDAQSKSGKVPFGIAQACLTANPRCRVIILAGKIASDLGNLPSNIEMIKNINDLAAINQKKPDYGSENIKRTGNWLGKYLIKKVGEN</sequence>
<keyword evidence="6" id="KW-1185">Reference proteome</keyword>
<name>A0A0R2IQR0_9LACO</name>
<dbReference type="Proteomes" id="UP000051568">
    <property type="component" value="Unassembled WGS sequence"/>
</dbReference>
<dbReference type="InterPro" id="IPR018197">
    <property type="entry name" value="Glycerate_kinase_RE-like"/>
</dbReference>
<dbReference type="GO" id="GO:0031388">
    <property type="term" value="P:organic acid phosphorylation"/>
    <property type="evidence" value="ECO:0007669"/>
    <property type="project" value="UniProtKB-UniRule"/>
</dbReference>
<comment type="similarity">
    <text evidence="1 4">Belongs to the glycerate kinase type-1 family.</text>
</comment>
<dbReference type="PATRIC" id="fig|319652.3.peg.56"/>
<keyword evidence="3 4" id="KW-0418">Kinase</keyword>
<dbReference type="Gene3D" id="3.90.1510.10">
    <property type="entry name" value="Glycerate kinase, domain 2"/>
    <property type="match status" value="1"/>
</dbReference>
<organism evidence="5 6">
    <name type="scientific">Pediococcus cellicola</name>
    <dbReference type="NCBI Taxonomy" id="319652"/>
    <lineage>
        <taxon>Bacteria</taxon>
        <taxon>Bacillati</taxon>
        <taxon>Bacillota</taxon>
        <taxon>Bacilli</taxon>
        <taxon>Lactobacillales</taxon>
        <taxon>Lactobacillaceae</taxon>
        <taxon>Pediococcus</taxon>
    </lineage>
</organism>
<dbReference type="Gene3D" id="3.40.50.10350">
    <property type="entry name" value="Glycerate kinase, domain 1"/>
    <property type="match status" value="1"/>
</dbReference>
<accession>A0A0R2IQR0</accession>
<dbReference type="AlphaFoldDB" id="A0A0R2IQR0"/>
<protein>
    <submittedName>
        <fullName evidence="5">Glycerate kinase</fullName>
    </submittedName>
</protein>
<dbReference type="EMBL" id="JQBR01000001">
    <property type="protein sequence ID" value="KRN67513.1"/>
    <property type="molecule type" value="Genomic_DNA"/>
</dbReference>
<gene>
    <name evidence="5" type="ORF">IV80_GL000054</name>
</gene>
<dbReference type="PANTHER" id="PTHR21599:SF0">
    <property type="entry name" value="GLYCERATE KINASE"/>
    <property type="match status" value="1"/>
</dbReference>
<dbReference type="STRING" id="319652.IV80_GL000054"/>
<comment type="caution">
    <text evidence="5">The sequence shown here is derived from an EMBL/GenBank/DDBJ whole genome shotgun (WGS) entry which is preliminary data.</text>
</comment>
<evidence type="ECO:0000256" key="4">
    <source>
        <dbReference type="PIRNR" id="PIRNR006078"/>
    </source>
</evidence>
<dbReference type="RefSeq" id="WP_057747825.1">
    <property type="nucleotide sequence ID" value="NZ_BJVH01000001.1"/>
</dbReference>
<dbReference type="PANTHER" id="PTHR21599">
    <property type="entry name" value="GLYCERATE KINASE"/>
    <property type="match status" value="1"/>
</dbReference>